<accession>A0A3P7JUC0</accession>
<dbReference type="SUPFAM" id="SSF81321">
    <property type="entry name" value="Family A G protein-coupled receptor-like"/>
    <property type="match status" value="1"/>
</dbReference>
<dbReference type="GO" id="GO:0016020">
    <property type="term" value="C:membrane"/>
    <property type="evidence" value="ECO:0007669"/>
    <property type="project" value="UniProtKB-SubCell"/>
</dbReference>
<feature type="transmembrane region" description="Helical" evidence="7">
    <location>
        <begin position="46"/>
        <end position="72"/>
    </location>
</feature>
<evidence type="ECO:0008006" key="10">
    <source>
        <dbReference type="Google" id="ProtNLM"/>
    </source>
</evidence>
<evidence type="ECO:0000256" key="5">
    <source>
        <dbReference type="ARBA" id="ARBA00023136"/>
    </source>
</evidence>
<dbReference type="OrthoDB" id="5869060at2759"/>
<protein>
    <recommendedName>
        <fullName evidence="10">G-protein coupled receptors family 1 profile domain-containing protein</fullName>
    </recommendedName>
</protein>
<sequence length="152" mass="17128">MYLIVVICGIGVSSYIIMIIAGLKIRSFVTKRHINMSTKNAQAFNMMVKALVIQSFIPVFFSFPTKILYMLLQFTSFRWLIAEYIIFAISPVLAVIDPCITLYYVLPYRRYLVRKLGFVKNVVPGSSAVGSPQSWSSSRIQSARAVSQQGQS</sequence>
<reference evidence="8 9" key="1">
    <citation type="submission" date="2018-11" db="EMBL/GenBank/DDBJ databases">
        <authorList>
            <consortium name="Pathogen Informatics"/>
        </authorList>
    </citation>
    <scope>NUCLEOTIDE SEQUENCE [LARGE SCALE GENOMIC DNA]</scope>
</reference>
<evidence type="ECO:0000256" key="2">
    <source>
        <dbReference type="ARBA" id="ARBA00009166"/>
    </source>
</evidence>
<evidence type="ECO:0000256" key="4">
    <source>
        <dbReference type="ARBA" id="ARBA00022989"/>
    </source>
</evidence>
<evidence type="ECO:0000256" key="3">
    <source>
        <dbReference type="ARBA" id="ARBA00022692"/>
    </source>
</evidence>
<organism evidence="8 9">
    <name type="scientific">Strongylus vulgaris</name>
    <name type="common">Blood worm</name>
    <dbReference type="NCBI Taxonomy" id="40348"/>
    <lineage>
        <taxon>Eukaryota</taxon>
        <taxon>Metazoa</taxon>
        <taxon>Ecdysozoa</taxon>
        <taxon>Nematoda</taxon>
        <taxon>Chromadorea</taxon>
        <taxon>Rhabditida</taxon>
        <taxon>Rhabditina</taxon>
        <taxon>Rhabditomorpha</taxon>
        <taxon>Strongyloidea</taxon>
        <taxon>Strongylidae</taxon>
        <taxon>Strongylus</taxon>
    </lineage>
</organism>
<name>A0A3P7JUC0_STRVU</name>
<dbReference type="InterPro" id="IPR050920">
    <property type="entry name" value="Nematode_rcpt-like_delta"/>
</dbReference>
<keyword evidence="5 7" id="KW-0472">Membrane</keyword>
<gene>
    <name evidence="8" type="ORF">SVUK_LOCUS17452</name>
</gene>
<evidence type="ECO:0000313" key="9">
    <source>
        <dbReference type="Proteomes" id="UP000270094"/>
    </source>
</evidence>
<feature type="compositionally biased region" description="Low complexity" evidence="6">
    <location>
        <begin position="131"/>
        <end position="145"/>
    </location>
</feature>
<feature type="transmembrane region" description="Helical" evidence="7">
    <location>
        <begin position="84"/>
        <end position="106"/>
    </location>
</feature>
<evidence type="ECO:0000256" key="7">
    <source>
        <dbReference type="SAM" id="Phobius"/>
    </source>
</evidence>
<keyword evidence="9" id="KW-1185">Reference proteome</keyword>
<dbReference type="Proteomes" id="UP000270094">
    <property type="component" value="Unassembled WGS sequence"/>
</dbReference>
<feature type="region of interest" description="Disordered" evidence="6">
    <location>
        <begin position="127"/>
        <end position="152"/>
    </location>
</feature>
<feature type="transmembrane region" description="Helical" evidence="7">
    <location>
        <begin position="6"/>
        <end position="25"/>
    </location>
</feature>
<dbReference type="Pfam" id="PF10317">
    <property type="entry name" value="7TM_GPCR_Srd"/>
    <property type="match status" value="1"/>
</dbReference>
<evidence type="ECO:0000313" key="8">
    <source>
        <dbReference type="EMBL" id="VDM82454.1"/>
    </source>
</evidence>
<evidence type="ECO:0000256" key="1">
    <source>
        <dbReference type="ARBA" id="ARBA00004141"/>
    </source>
</evidence>
<comment type="subcellular location">
    <subcellularLocation>
        <location evidence="1">Membrane</location>
        <topology evidence="1">Multi-pass membrane protein</topology>
    </subcellularLocation>
</comment>
<dbReference type="PANTHER" id="PTHR22945:SF96">
    <property type="entry name" value="SERPENTINE RECEPTOR, CLASS D (DELTA)"/>
    <property type="match status" value="1"/>
</dbReference>
<dbReference type="PANTHER" id="PTHR22945">
    <property type="entry name" value="SERPENTINE RECEPTOR, CLASS D DELTA"/>
    <property type="match status" value="1"/>
</dbReference>
<keyword evidence="3 7" id="KW-0812">Transmembrane</keyword>
<comment type="similarity">
    <text evidence="2">Belongs to the nematode receptor-like protein srd family.</text>
</comment>
<proteinExistence type="inferred from homology"/>
<keyword evidence="4 7" id="KW-1133">Transmembrane helix</keyword>
<dbReference type="InterPro" id="IPR019421">
    <property type="entry name" value="7TM_GPCR_serpentine_rcpt_Srd"/>
</dbReference>
<dbReference type="EMBL" id="UYYB01117790">
    <property type="protein sequence ID" value="VDM82454.1"/>
    <property type="molecule type" value="Genomic_DNA"/>
</dbReference>
<dbReference type="AlphaFoldDB" id="A0A3P7JUC0"/>
<evidence type="ECO:0000256" key="6">
    <source>
        <dbReference type="SAM" id="MobiDB-lite"/>
    </source>
</evidence>